<evidence type="ECO:0000313" key="1">
    <source>
        <dbReference type="EMBL" id="QDZ24885.1"/>
    </source>
</evidence>
<dbReference type="PANTHER" id="PTHR24274">
    <property type="entry name" value="CILIA- AND FLAGELLA-ASSOCIATED PROTEIN 161"/>
    <property type="match status" value="1"/>
</dbReference>
<dbReference type="STRING" id="1764295.A0A5B8MYY9"/>
<gene>
    <name evidence="1" type="ORF">A3770_15p74030</name>
</gene>
<name>A0A5B8MYY9_9CHLO</name>
<dbReference type="Proteomes" id="UP000316726">
    <property type="component" value="Chromosome 15"/>
</dbReference>
<dbReference type="GO" id="GO:0060271">
    <property type="term" value="P:cilium assembly"/>
    <property type="evidence" value="ECO:0007669"/>
    <property type="project" value="TreeGrafter"/>
</dbReference>
<dbReference type="GO" id="GO:0031514">
    <property type="term" value="C:motile cilium"/>
    <property type="evidence" value="ECO:0007669"/>
    <property type="project" value="TreeGrafter"/>
</dbReference>
<proteinExistence type="predicted"/>
<protein>
    <submittedName>
        <fullName evidence="1">Uncharacterized protein</fullName>
    </submittedName>
</protein>
<evidence type="ECO:0000313" key="2">
    <source>
        <dbReference type="Proteomes" id="UP000316726"/>
    </source>
</evidence>
<dbReference type="Pfam" id="PF24569">
    <property type="entry name" value="CFAP161"/>
    <property type="match status" value="1"/>
</dbReference>
<dbReference type="InterPro" id="IPR055325">
    <property type="entry name" value="CF161"/>
</dbReference>
<dbReference type="PANTHER" id="PTHR24274:SF1">
    <property type="entry name" value="CILIA- AND FLAGELLA-ASSOCIATED PROTEIN 161"/>
    <property type="match status" value="1"/>
</dbReference>
<keyword evidence="2" id="KW-1185">Reference proteome</keyword>
<reference evidence="1 2" key="1">
    <citation type="submission" date="2018-07" db="EMBL/GenBank/DDBJ databases">
        <title>The complete nuclear genome of the prasinophyte Chloropicon primus (CCMP1205).</title>
        <authorList>
            <person name="Pombert J.-F."/>
            <person name="Otis C."/>
            <person name="Turmel M."/>
            <person name="Lemieux C."/>
        </authorList>
    </citation>
    <scope>NUCLEOTIDE SEQUENCE [LARGE SCALE GENOMIC DNA]</scope>
    <source>
        <strain evidence="1 2">CCMP1205</strain>
    </source>
</reference>
<dbReference type="EMBL" id="CP031048">
    <property type="protein sequence ID" value="QDZ24885.1"/>
    <property type="molecule type" value="Genomic_DNA"/>
</dbReference>
<accession>A0A5B8MYY9</accession>
<dbReference type="AlphaFoldDB" id="A0A5B8MYY9"/>
<sequence>MQYYTKQQLQGSGKYNSKCRIGNWNEDLEMEETLLKDYLSKRENGTLKIDLFQRRMNKALAPVELTTVKADGYVHFGDVVQVCHATTGSTLSCDIDDKSSDSRVDKTHAVTASTSTDPCVRNAFKIVKYEKATSDIFERDYEDKETLHYGQKIKLMHFPEPHEAPLYLYSKPISTTNFAKFSHFQEIALTPSDSFDSVFVVLHPDVVERSNMENIEGEKVPVGKAVVLQHCGTRQNLCLMPQFKFQNDFGAEYEVCAKTLTVLGKNLTMEKITQGMVRGDLEKPELPNNFWVFISSAIGGSQ</sequence>
<dbReference type="OrthoDB" id="444540at2759"/>
<dbReference type="Gene3D" id="2.80.10.50">
    <property type="match status" value="1"/>
</dbReference>
<organism evidence="1 2">
    <name type="scientific">Chloropicon primus</name>
    <dbReference type="NCBI Taxonomy" id="1764295"/>
    <lineage>
        <taxon>Eukaryota</taxon>
        <taxon>Viridiplantae</taxon>
        <taxon>Chlorophyta</taxon>
        <taxon>Chloropicophyceae</taxon>
        <taxon>Chloropicales</taxon>
        <taxon>Chloropicaceae</taxon>
        <taxon>Chloropicon</taxon>
    </lineage>
</organism>